<dbReference type="GO" id="GO:0005840">
    <property type="term" value="C:ribosome"/>
    <property type="evidence" value="ECO:0007669"/>
    <property type="project" value="UniProtKB-KW"/>
</dbReference>
<keyword evidence="7" id="KW-0687">Ribonucleoprotein</keyword>
<dbReference type="GO" id="GO:0008276">
    <property type="term" value="F:protein methyltransferase activity"/>
    <property type="evidence" value="ECO:0007669"/>
    <property type="project" value="UniProtKB-UniRule"/>
</dbReference>
<dbReference type="Gene3D" id="3.40.50.150">
    <property type="entry name" value="Vaccinia Virus protein VP39"/>
    <property type="match status" value="1"/>
</dbReference>
<evidence type="ECO:0000256" key="5">
    <source>
        <dbReference type="ARBA" id="ARBA00022691"/>
    </source>
</evidence>
<evidence type="ECO:0000256" key="6">
    <source>
        <dbReference type="HAMAP-Rule" id="MF_00735"/>
    </source>
</evidence>
<keyword evidence="7" id="KW-0689">Ribosomal protein</keyword>
<reference evidence="7 8" key="1">
    <citation type="submission" date="2016-11" db="EMBL/GenBank/DDBJ databases">
        <authorList>
            <person name="Jaros S."/>
            <person name="Januszkiewicz K."/>
            <person name="Wedrychowicz H."/>
        </authorList>
    </citation>
    <scope>NUCLEOTIDE SEQUENCE [LARGE SCALE GENOMIC DNA]</scope>
    <source>
        <strain evidence="7 8">DSM 25661</strain>
    </source>
</reference>
<dbReference type="Pfam" id="PF06325">
    <property type="entry name" value="PrmA"/>
    <property type="match status" value="1"/>
</dbReference>
<evidence type="ECO:0000256" key="2">
    <source>
        <dbReference type="ARBA" id="ARBA00022490"/>
    </source>
</evidence>
<keyword evidence="8" id="KW-1185">Reference proteome</keyword>
<dbReference type="InterPro" id="IPR029063">
    <property type="entry name" value="SAM-dependent_MTases_sf"/>
</dbReference>
<dbReference type="SUPFAM" id="SSF53335">
    <property type="entry name" value="S-adenosyl-L-methionine-dependent methyltransferases"/>
    <property type="match status" value="1"/>
</dbReference>
<evidence type="ECO:0000256" key="4">
    <source>
        <dbReference type="ARBA" id="ARBA00022679"/>
    </source>
</evidence>
<dbReference type="GO" id="GO:0005737">
    <property type="term" value="C:cytoplasm"/>
    <property type="evidence" value="ECO:0007669"/>
    <property type="project" value="UniProtKB-SubCell"/>
</dbReference>
<dbReference type="PANTHER" id="PTHR43648:SF1">
    <property type="entry name" value="ELECTRON TRANSFER FLAVOPROTEIN BETA SUBUNIT LYSINE METHYLTRANSFERASE"/>
    <property type="match status" value="1"/>
</dbReference>
<dbReference type="HAMAP" id="MF_00735">
    <property type="entry name" value="Methyltr_PrmA"/>
    <property type="match status" value="1"/>
</dbReference>
<dbReference type="PIRSF" id="PIRSF000401">
    <property type="entry name" value="RPL11_MTase"/>
    <property type="match status" value="1"/>
</dbReference>
<feature type="binding site" evidence="6">
    <location>
        <position position="148"/>
    </location>
    <ligand>
        <name>S-adenosyl-L-methionine</name>
        <dbReference type="ChEBI" id="CHEBI:59789"/>
    </ligand>
</feature>
<dbReference type="InterPro" id="IPR050078">
    <property type="entry name" value="Ribosomal_L11_MeTrfase_PrmA"/>
</dbReference>
<dbReference type="EMBL" id="FQTW01000001">
    <property type="protein sequence ID" value="SHE28890.1"/>
    <property type="molecule type" value="Genomic_DNA"/>
</dbReference>
<organism evidence="7 8">
    <name type="scientific">Psychroflexus salarius</name>
    <dbReference type="NCBI Taxonomy" id="1155689"/>
    <lineage>
        <taxon>Bacteria</taxon>
        <taxon>Pseudomonadati</taxon>
        <taxon>Bacteroidota</taxon>
        <taxon>Flavobacteriia</taxon>
        <taxon>Flavobacteriales</taxon>
        <taxon>Flavobacteriaceae</taxon>
        <taxon>Psychroflexus</taxon>
    </lineage>
</organism>
<dbReference type="AlphaFoldDB" id="A0A1M4S9K8"/>
<keyword evidence="3 6" id="KW-0489">Methyltransferase</keyword>
<feature type="binding site" evidence="6">
    <location>
        <position position="127"/>
    </location>
    <ligand>
        <name>S-adenosyl-L-methionine</name>
        <dbReference type="ChEBI" id="CHEBI:59789"/>
    </ligand>
</feature>
<dbReference type="GO" id="GO:0032259">
    <property type="term" value="P:methylation"/>
    <property type="evidence" value="ECO:0007669"/>
    <property type="project" value="UniProtKB-KW"/>
</dbReference>
<dbReference type="PANTHER" id="PTHR43648">
    <property type="entry name" value="ELECTRON TRANSFER FLAVOPROTEIN BETA SUBUNIT LYSINE METHYLTRANSFERASE"/>
    <property type="match status" value="1"/>
</dbReference>
<feature type="binding site" evidence="6">
    <location>
        <position position="170"/>
    </location>
    <ligand>
        <name>S-adenosyl-L-methionine</name>
        <dbReference type="ChEBI" id="CHEBI:59789"/>
    </ligand>
</feature>
<dbReference type="OrthoDB" id="9785995at2"/>
<feature type="binding site" evidence="6">
    <location>
        <position position="210"/>
    </location>
    <ligand>
        <name>S-adenosyl-L-methionine</name>
        <dbReference type="ChEBI" id="CHEBI:59789"/>
    </ligand>
</feature>
<protein>
    <recommendedName>
        <fullName evidence="6">Ribosomal protein L11 methyltransferase</fullName>
        <shortName evidence="6">L11 Mtase</shortName>
        <ecNumber evidence="6">2.1.1.-</ecNumber>
    </recommendedName>
</protein>
<gene>
    <name evidence="6" type="primary">prmA</name>
    <name evidence="7" type="ORF">SAMN05444278_10135</name>
</gene>
<comment type="subcellular location">
    <subcellularLocation>
        <location evidence="6">Cytoplasm</location>
    </subcellularLocation>
</comment>
<accession>A0A1M4S9K8</accession>
<keyword evidence="2 6" id="KW-0963">Cytoplasm</keyword>
<keyword evidence="5 6" id="KW-0949">S-adenosyl-L-methionine</keyword>
<dbReference type="EC" id="2.1.1.-" evidence="6"/>
<dbReference type="RefSeq" id="WP_073190315.1">
    <property type="nucleotide sequence ID" value="NZ_FQTW01000001.1"/>
</dbReference>
<evidence type="ECO:0000313" key="8">
    <source>
        <dbReference type="Proteomes" id="UP000184462"/>
    </source>
</evidence>
<dbReference type="STRING" id="1155689.SAMN05444278_10135"/>
<dbReference type="NCBIfam" id="NF001785">
    <property type="entry name" value="PRK00517.2-2"/>
    <property type="match status" value="1"/>
</dbReference>
<comment type="catalytic activity">
    <reaction evidence="6">
        <text>L-lysyl-[protein] + 3 S-adenosyl-L-methionine = N(6),N(6),N(6)-trimethyl-L-lysyl-[protein] + 3 S-adenosyl-L-homocysteine + 3 H(+)</text>
        <dbReference type="Rhea" id="RHEA:54192"/>
        <dbReference type="Rhea" id="RHEA-COMP:9752"/>
        <dbReference type="Rhea" id="RHEA-COMP:13826"/>
        <dbReference type="ChEBI" id="CHEBI:15378"/>
        <dbReference type="ChEBI" id="CHEBI:29969"/>
        <dbReference type="ChEBI" id="CHEBI:57856"/>
        <dbReference type="ChEBI" id="CHEBI:59789"/>
        <dbReference type="ChEBI" id="CHEBI:61961"/>
    </reaction>
</comment>
<dbReference type="InterPro" id="IPR004498">
    <property type="entry name" value="Ribosomal_PrmA_MeTrfase"/>
</dbReference>
<comment type="function">
    <text evidence="6">Methylates ribosomal protein L11.</text>
</comment>
<dbReference type="CDD" id="cd02440">
    <property type="entry name" value="AdoMet_MTases"/>
    <property type="match status" value="1"/>
</dbReference>
<keyword evidence="4 6" id="KW-0808">Transferase</keyword>
<evidence type="ECO:0000256" key="3">
    <source>
        <dbReference type="ARBA" id="ARBA00022603"/>
    </source>
</evidence>
<evidence type="ECO:0000313" key="7">
    <source>
        <dbReference type="EMBL" id="SHE28890.1"/>
    </source>
</evidence>
<evidence type="ECO:0000256" key="1">
    <source>
        <dbReference type="ARBA" id="ARBA00009741"/>
    </source>
</evidence>
<dbReference type="Proteomes" id="UP000184462">
    <property type="component" value="Unassembled WGS sequence"/>
</dbReference>
<comment type="similarity">
    <text evidence="1 6">Belongs to the methyltransferase superfamily. PrmA family.</text>
</comment>
<sequence>MNYTKYHFTISPLEPFREILVAELGLLEFESFEDTENGLKAYIQTEVKPANLIEEVQILNSPEVSISVEVTDLETKNWNAIWESSFEPIYIGEKCAVRAEFHPEKPVDYDIVITPKMAFGTGHHATTYMILKLILEDEFKQLNGLDMGCGTGVLGILALMKDAHQVDFIDIDDWCIDNTEENLDRNQLTGICTQGDAQTIKSNYDFIFANINRNILLDDMPTYVRHLNQNGNIYFSGFYQEDLDQIINRADELGLTYVKHLLKDDWCAAKFELSS</sequence>
<proteinExistence type="inferred from homology"/>
<name>A0A1M4S9K8_9FLAO</name>